<evidence type="ECO:0000259" key="11">
    <source>
        <dbReference type="SMART" id="SM00388"/>
    </source>
</evidence>
<dbReference type="GO" id="GO:0000155">
    <property type="term" value="F:phosphorelay sensor kinase activity"/>
    <property type="evidence" value="ECO:0007669"/>
    <property type="project" value="InterPro"/>
</dbReference>
<dbReference type="Pfam" id="PF00512">
    <property type="entry name" value="HisKA"/>
    <property type="match status" value="1"/>
</dbReference>
<evidence type="ECO:0000256" key="7">
    <source>
        <dbReference type="ARBA" id="ARBA00022840"/>
    </source>
</evidence>
<dbReference type="InterPro" id="IPR036890">
    <property type="entry name" value="HATPase_C_sf"/>
</dbReference>
<accession>A0A1G5CV93</accession>
<evidence type="ECO:0000313" key="12">
    <source>
        <dbReference type="EMBL" id="SCY06489.1"/>
    </source>
</evidence>
<keyword evidence="9" id="KW-0472">Membrane</keyword>
<dbReference type="Gene3D" id="3.30.450.20">
    <property type="entry name" value="PAS domain"/>
    <property type="match status" value="1"/>
</dbReference>
<dbReference type="Gene3D" id="1.10.287.130">
    <property type="match status" value="1"/>
</dbReference>
<dbReference type="InterPro" id="IPR035965">
    <property type="entry name" value="PAS-like_dom_sf"/>
</dbReference>
<evidence type="ECO:0000256" key="5">
    <source>
        <dbReference type="ARBA" id="ARBA00022741"/>
    </source>
</evidence>
<dbReference type="InterPro" id="IPR021796">
    <property type="entry name" value="Tll0287-like_dom"/>
</dbReference>
<dbReference type="PANTHER" id="PTHR43065">
    <property type="entry name" value="SENSOR HISTIDINE KINASE"/>
    <property type="match status" value="1"/>
</dbReference>
<keyword evidence="7" id="KW-0067">ATP-binding</keyword>
<proteinExistence type="predicted"/>
<dbReference type="EMBL" id="FMUX01000003">
    <property type="protein sequence ID" value="SCY06489.1"/>
    <property type="molecule type" value="Genomic_DNA"/>
</dbReference>
<dbReference type="AlphaFoldDB" id="A0A1G5CV93"/>
<evidence type="ECO:0000256" key="3">
    <source>
        <dbReference type="ARBA" id="ARBA00022553"/>
    </source>
</evidence>
<dbReference type="STRING" id="419481.SAMN05216233_103240"/>
<protein>
    <recommendedName>
        <fullName evidence="2">histidine kinase</fullName>
        <ecNumber evidence="2">2.7.13.3</ecNumber>
    </recommendedName>
</protein>
<evidence type="ECO:0000256" key="9">
    <source>
        <dbReference type="SAM" id="Phobius"/>
    </source>
</evidence>
<keyword evidence="4" id="KW-0808">Transferase</keyword>
<evidence type="ECO:0000259" key="10">
    <source>
        <dbReference type="SMART" id="SM00387"/>
    </source>
</evidence>
<dbReference type="EC" id="2.7.13.3" evidence="2"/>
<dbReference type="InterPro" id="IPR003594">
    <property type="entry name" value="HATPase_dom"/>
</dbReference>
<name>A0A1G5CV93_9BACT</name>
<keyword evidence="9" id="KW-1133">Transmembrane helix</keyword>
<dbReference type="Pfam" id="PF02518">
    <property type="entry name" value="HATPase_c"/>
    <property type="match status" value="1"/>
</dbReference>
<keyword evidence="3" id="KW-0597">Phosphoprotein</keyword>
<dbReference type="SUPFAM" id="SSF55785">
    <property type="entry name" value="PYP-like sensor domain (PAS domain)"/>
    <property type="match status" value="1"/>
</dbReference>
<dbReference type="Pfam" id="PF13188">
    <property type="entry name" value="PAS_8"/>
    <property type="match status" value="1"/>
</dbReference>
<sequence length="657" mass="72923">MKRQSSLKNRFFAGASAILLLFCSVVSLAEYAWLSDQVEEQAAHNAARHLATASAIRTYAKDVLRPVMETELPPNRFVIESMSTSFISREIMKNLNERFPEFTYKRAADNPRNPLNRADTFEEERIAWFDSHRGETGWEGIITRDDGTHYVKMEPISVEASCLRCHGVPEDSPRELRERYGDAASYGYAVGEVVAADTLYIPMTHYRIQIKEKAWGVFIVGFLALFCLMGLFRLLFNRTVHNRLSHLLETFSRLSGSPRGTPAGPLPPGDEVDQLALAFEEAAEDLEAAHHDLTRSESKYRRLFEHSPNAILLFGADDRITDINRAGLSLFKLDSMAEAFLIEAFHTLFWDGRDAAAVDAQIKEGLVLYEKELSMVDRFGVRIDTLLTATGLFDAASGNYLGMEMVLRDITRQKKINAHLAQTEKLASVGQLAAGFAHEINNPLGVISCYADLIDKQVEGNDQLKEDVGVITKHASLCTHVVESLLNFARVNKPEFLMHDLHGILDDILSILRHRMEKSRVTTQTHYMATGVELPLDPEKIRQLFMNLVINAIQAMEDGGTLTLTTRLVDARHLEVTVADTGSGISPSDRARIFEPFFTTKAKGVGTGLGLSVSYGIVKQHDGTIDADSTPGEGTRFVVTLPLGTKNTKGVPPAGRG</sequence>
<evidence type="ECO:0000256" key="6">
    <source>
        <dbReference type="ARBA" id="ARBA00022777"/>
    </source>
</evidence>
<dbReference type="SMART" id="SM00388">
    <property type="entry name" value="HisKA"/>
    <property type="match status" value="1"/>
</dbReference>
<dbReference type="SMART" id="SM00387">
    <property type="entry name" value="HATPase_c"/>
    <property type="match status" value="1"/>
</dbReference>
<dbReference type="GO" id="GO:0005524">
    <property type="term" value="F:ATP binding"/>
    <property type="evidence" value="ECO:0007669"/>
    <property type="project" value="UniProtKB-KW"/>
</dbReference>
<evidence type="ECO:0000256" key="4">
    <source>
        <dbReference type="ARBA" id="ARBA00022679"/>
    </source>
</evidence>
<dbReference type="Gene3D" id="3.30.565.10">
    <property type="entry name" value="Histidine kinase-like ATPase, C-terminal domain"/>
    <property type="match status" value="1"/>
</dbReference>
<dbReference type="InterPro" id="IPR036097">
    <property type="entry name" value="HisK_dim/P_sf"/>
</dbReference>
<dbReference type="InterPro" id="IPR004358">
    <property type="entry name" value="Sig_transdc_His_kin-like_C"/>
</dbReference>
<keyword evidence="13" id="KW-1185">Reference proteome</keyword>
<gene>
    <name evidence="12" type="ORF">SAMN05216233_103240</name>
</gene>
<dbReference type="PRINTS" id="PR00344">
    <property type="entry name" value="BCTRLSENSOR"/>
</dbReference>
<feature type="domain" description="Signal transduction histidine kinase dimerisation/phosphoacceptor" evidence="11">
    <location>
        <begin position="428"/>
        <end position="494"/>
    </location>
</feature>
<dbReference type="InterPro" id="IPR000014">
    <property type="entry name" value="PAS"/>
</dbReference>
<feature type="domain" description="Histidine kinase/HSP90-like ATPase" evidence="10">
    <location>
        <begin position="536"/>
        <end position="645"/>
    </location>
</feature>
<keyword evidence="9" id="KW-0812">Transmembrane</keyword>
<feature type="transmembrane region" description="Helical" evidence="9">
    <location>
        <begin position="214"/>
        <end position="236"/>
    </location>
</feature>
<dbReference type="SUPFAM" id="SSF47384">
    <property type="entry name" value="Homodimeric domain of signal transducing histidine kinase"/>
    <property type="match status" value="1"/>
</dbReference>
<dbReference type="Proteomes" id="UP000198870">
    <property type="component" value="Unassembled WGS sequence"/>
</dbReference>
<dbReference type="CDD" id="cd00082">
    <property type="entry name" value="HisKA"/>
    <property type="match status" value="1"/>
</dbReference>
<keyword evidence="5" id="KW-0547">Nucleotide-binding</keyword>
<keyword evidence="8" id="KW-0902">Two-component regulatory system</keyword>
<evidence type="ECO:0000256" key="8">
    <source>
        <dbReference type="ARBA" id="ARBA00023012"/>
    </source>
</evidence>
<dbReference type="Pfam" id="PF11845">
    <property type="entry name" value="Tll0287-like"/>
    <property type="match status" value="1"/>
</dbReference>
<dbReference type="InterPro" id="IPR003661">
    <property type="entry name" value="HisK_dim/P_dom"/>
</dbReference>
<organism evidence="12 13">
    <name type="scientific">Desulfoluna spongiiphila</name>
    <dbReference type="NCBI Taxonomy" id="419481"/>
    <lineage>
        <taxon>Bacteria</taxon>
        <taxon>Pseudomonadati</taxon>
        <taxon>Thermodesulfobacteriota</taxon>
        <taxon>Desulfobacteria</taxon>
        <taxon>Desulfobacterales</taxon>
        <taxon>Desulfolunaceae</taxon>
        <taxon>Desulfoluna</taxon>
    </lineage>
</organism>
<evidence type="ECO:0000256" key="2">
    <source>
        <dbReference type="ARBA" id="ARBA00012438"/>
    </source>
</evidence>
<evidence type="ECO:0000313" key="13">
    <source>
        <dbReference type="Proteomes" id="UP000198870"/>
    </source>
</evidence>
<dbReference type="NCBIfam" id="TIGR00229">
    <property type="entry name" value="sensory_box"/>
    <property type="match status" value="1"/>
</dbReference>
<dbReference type="RefSeq" id="WP_175469547.1">
    <property type="nucleotide sequence ID" value="NZ_FMUX01000003.1"/>
</dbReference>
<comment type="catalytic activity">
    <reaction evidence="1">
        <text>ATP + protein L-histidine = ADP + protein N-phospho-L-histidine.</text>
        <dbReference type="EC" id="2.7.13.3"/>
    </reaction>
</comment>
<dbReference type="SUPFAM" id="SSF55874">
    <property type="entry name" value="ATPase domain of HSP90 chaperone/DNA topoisomerase II/histidine kinase"/>
    <property type="match status" value="1"/>
</dbReference>
<keyword evidence="6" id="KW-0418">Kinase</keyword>
<reference evidence="12 13" key="1">
    <citation type="submission" date="2016-10" db="EMBL/GenBank/DDBJ databases">
        <authorList>
            <person name="de Groot N.N."/>
        </authorList>
    </citation>
    <scope>NUCLEOTIDE SEQUENCE [LARGE SCALE GENOMIC DNA]</scope>
    <source>
        <strain evidence="12 13">AA1</strain>
    </source>
</reference>
<evidence type="ECO:0000256" key="1">
    <source>
        <dbReference type="ARBA" id="ARBA00000085"/>
    </source>
</evidence>
<dbReference type="PANTHER" id="PTHR43065:SF10">
    <property type="entry name" value="PEROXIDE STRESS-ACTIVATED HISTIDINE KINASE MAK3"/>
    <property type="match status" value="1"/>
</dbReference>